<evidence type="ECO:0000256" key="5">
    <source>
        <dbReference type="ARBA" id="ARBA00023002"/>
    </source>
</evidence>
<gene>
    <name evidence="6" type="ORF">ST47_g2341</name>
</gene>
<evidence type="ECO:0000256" key="3">
    <source>
        <dbReference type="ARBA" id="ARBA00022630"/>
    </source>
</evidence>
<dbReference type="EMBL" id="JYNV01000103">
    <property type="protein sequence ID" value="KZM26595.1"/>
    <property type="molecule type" value="Genomic_DNA"/>
</dbReference>
<comment type="caution">
    <text evidence="6">The sequence shown here is derived from an EMBL/GenBank/DDBJ whole genome shotgun (WGS) entry which is preliminary data.</text>
</comment>
<dbReference type="GO" id="GO:0016491">
    <property type="term" value="F:oxidoreductase activity"/>
    <property type="evidence" value="ECO:0007669"/>
    <property type="project" value="UniProtKB-KW"/>
</dbReference>
<dbReference type="Gene3D" id="3.30.465.10">
    <property type="match status" value="2"/>
</dbReference>
<dbReference type="STRING" id="5454.A0A163JTY6"/>
<dbReference type="OrthoDB" id="9983560at2759"/>
<reference evidence="6 7" key="1">
    <citation type="journal article" date="2016" name="Sci. Rep.">
        <title>Draft genome sequencing and secretome analysis of fungal phytopathogen Ascochyta rabiei provides insight into the necrotrophic effector repertoire.</title>
        <authorList>
            <person name="Verma S."/>
            <person name="Gazara R.K."/>
            <person name="Nizam S."/>
            <person name="Parween S."/>
            <person name="Chattopadhyay D."/>
            <person name="Verma P.K."/>
        </authorList>
    </citation>
    <scope>NUCLEOTIDE SEQUENCE [LARGE SCALE GENOMIC DNA]</scope>
    <source>
        <strain evidence="6 7">ArDII</strain>
    </source>
</reference>
<proteinExistence type="inferred from homology"/>
<accession>A0A163JTY6</accession>
<sequence length="292" mass="32684">MLALRKSMDCFQSKHLRQPEANRTVRKSLNFVRRNNIRISIKNTGHDYFGRSSAANSLGIWIHHMKGMKYHKKFEPQYCKAQYENVGEINAAIAGGFGQGGGHGPLSPKYGLTVDQATEFDVASTDSQRWIVNECTDPDLFWAMQGDGGGNYAILTSYKFRLRTLLPSFIADTEGHHRVQGPPRHHQIISIQPGTLSSSGIAGYNFMLPDHMLYHDFLAAYVGIKIAENTFHTFPNFSEWHNLIEQPAITKNSPAGRGLSESGRFVPRSLFQTPLNIDKLSNAILTAMQICT</sequence>
<name>A0A163JTY6_DIDRA</name>
<evidence type="ECO:0000256" key="1">
    <source>
        <dbReference type="ARBA" id="ARBA00001974"/>
    </source>
</evidence>
<evidence type="ECO:0000256" key="4">
    <source>
        <dbReference type="ARBA" id="ARBA00022827"/>
    </source>
</evidence>
<dbReference type="PANTHER" id="PTHR42973">
    <property type="entry name" value="BINDING OXIDOREDUCTASE, PUTATIVE (AFU_ORTHOLOGUE AFUA_1G17690)-RELATED"/>
    <property type="match status" value="1"/>
</dbReference>
<keyword evidence="5" id="KW-0560">Oxidoreductase</keyword>
<comment type="similarity">
    <text evidence="2">Belongs to the oxygen-dependent FAD-linked oxidoreductase family.</text>
</comment>
<dbReference type="AlphaFoldDB" id="A0A163JTY6"/>
<keyword evidence="7" id="KW-1185">Reference proteome</keyword>
<dbReference type="GO" id="GO:0050660">
    <property type="term" value="F:flavin adenine dinucleotide binding"/>
    <property type="evidence" value="ECO:0007669"/>
    <property type="project" value="InterPro"/>
</dbReference>
<comment type="cofactor">
    <cofactor evidence="1">
        <name>FAD</name>
        <dbReference type="ChEBI" id="CHEBI:57692"/>
    </cofactor>
</comment>
<dbReference type="PANTHER" id="PTHR42973:SF39">
    <property type="entry name" value="FAD-BINDING PCMH-TYPE DOMAIN-CONTAINING PROTEIN"/>
    <property type="match status" value="1"/>
</dbReference>
<evidence type="ECO:0000256" key="2">
    <source>
        <dbReference type="ARBA" id="ARBA00005466"/>
    </source>
</evidence>
<evidence type="ECO:0000313" key="6">
    <source>
        <dbReference type="EMBL" id="KZM26595.1"/>
    </source>
</evidence>
<evidence type="ECO:0000313" key="7">
    <source>
        <dbReference type="Proteomes" id="UP000076837"/>
    </source>
</evidence>
<organism evidence="6 7">
    <name type="scientific">Didymella rabiei</name>
    <name type="common">Chickpea ascochyta blight fungus</name>
    <name type="synonym">Mycosphaerella rabiei</name>
    <dbReference type="NCBI Taxonomy" id="5454"/>
    <lineage>
        <taxon>Eukaryota</taxon>
        <taxon>Fungi</taxon>
        <taxon>Dikarya</taxon>
        <taxon>Ascomycota</taxon>
        <taxon>Pezizomycotina</taxon>
        <taxon>Dothideomycetes</taxon>
        <taxon>Pleosporomycetidae</taxon>
        <taxon>Pleosporales</taxon>
        <taxon>Pleosporineae</taxon>
        <taxon>Didymellaceae</taxon>
        <taxon>Ascochyta</taxon>
    </lineage>
</organism>
<protein>
    <submittedName>
        <fullName evidence="6">Flavin adenine dinucleotide binding</fullName>
    </submittedName>
</protein>
<dbReference type="SUPFAM" id="SSF56176">
    <property type="entry name" value="FAD-binding/transporter-associated domain-like"/>
    <property type="match status" value="1"/>
</dbReference>
<dbReference type="Proteomes" id="UP000076837">
    <property type="component" value="Unassembled WGS sequence"/>
</dbReference>
<keyword evidence="3" id="KW-0285">Flavoprotein</keyword>
<dbReference type="InterPro" id="IPR016169">
    <property type="entry name" value="FAD-bd_PCMH_sub2"/>
</dbReference>
<dbReference type="InterPro" id="IPR050416">
    <property type="entry name" value="FAD-linked_Oxidoreductase"/>
</dbReference>
<keyword evidence="4" id="KW-0274">FAD</keyword>
<dbReference type="InterPro" id="IPR036318">
    <property type="entry name" value="FAD-bd_PCMH-like_sf"/>
</dbReference>